<organism evidence="2 3">
    <name type="scientific">Dryococelus australis</name>
    <dbReference type="NCBI Taxonomy" id="614101"/>
    <lineage>
        <taxon>Eukaryota</taxon>
        <taxon>Metazoa</taxon>
        <taxon>Ecdysozoa</taxon>
        <taxon>Arthropoda</taxon>
        <taxon>Hexapoda</taxon>
        <taxon>Insecta</taxon>
        <taxon>Pterygota</taxon>
        <taxon>Neoptera</taxon>
        <taxon>Polyneoptera</taxon>
        <taxon>Phasmatodea</taxon>
        <taxon>Verophasmatodea</taxon>
        <taxon>Anareolatae</taxon>
        <taxon>Phasmatidae</taxon>
        <taxon>Eurycanthinae</taxon>
        <taxon>Dryococelus</taxon>
    </lineage>
</organism>
<gene>
    <name evidence="2" type="ORF">PR048_001042</name>
</gene>
<evidence type="ECO:0000313" key="3">
    <source>
        <dbReference type="Proteomes" id="UP001159363"/>
    </source>
</evidence>
<feature type="signal peptide" evidence="1">
    <location>
        <begin position="1"/>
        <end position="27"/>
    </location>
</feature>
<evidence type="ECO:0000313" key="2">
    <source>
        <dbReference type="EMBL" id="KAJ8895706.1"/>
    </source>
</evidence>
<reference evidence="2 3" key="1">
    <citation type="submission" date="2023-02" db="EMBL/GenBank/DDBJ databases">
        <title>LHISI_Scaffold_Assembly.</title>
        <authorList>
            <person name="Stuart O.P."/>
            <person name="Cleave R."/>
            <person name="Magrath M.J.L."/>
            <person name="Mikheyev A.S."/>
        </authorList>
    </citation>
    <scope>NUCLEOTIDE SEQUENCE [LARGE SCALE GENOMIC DNA]</scope>
    <source>
        <strain evidence="2">Daus_M_001</strain>
        <tissue evidence="2">Leg muscle</tissue>
    </source>
</reference>
<evidence type="ECO:0000256" key="1">
    <source>
        <dbReference type="SAM" id="SignalP"/>
    </source>
</evidence>
<feature type="chain" id="PRO_5047052839" description="Reverse transcriptase RNase H-like domain-containing protein" evidence="1">
    <location>
        <begin position="28"/>
        <end position="102"/>
    </location>
</feature>
<accession>A0ABQ9IGC3</accession>
<keyword evidence="1" id="KW-0732">Signal</keyword>
<evidence type="ECO:0008006" key="4">
    <source>
        <dbReference type="Google" id="ProtNLM"/>
    </source>
</evidence>
<comment type="caution">
    <text evidence="2">The sequence shown here is derived from an EMBL/GenBank/DDBJ whole genome shotgun (WGS) entry which is preliminary data.</text>
</comment>
<dbReference type="Proteomes" id="UP001159363">
    <property type="component" value="Chromosome 1"/>
</dbReference>
<sequence length="102" mass="12117">MLCWLITLHNDILFLISLWIQKRRCQSYSPLELYSKLNEHMHNSIGKYLHRSWCSKFNKYLSGQHYVIRTDHRPQLGLVTNRNATPKTPSPWMLCWSLMLGG</sequence>
<proteinExistence type="predicted"/>
<protein>
    <recommendedName>
        <fullName evidence="4">Reverse transcriptase RNase H-like domain-containing protein</fullName>
    </recommendedName>
</protein>
<keyword evidence="3" id="KW-1185">Reference proteome</keyword>
<name>A0ABQ9IGC3_9NEOP</name>
<dbReference type="EMBL" id="JARBHB010000001">
    <property type="protein sequence ID" value="KAJ8895706.1"/>
    <property type="molecule type" value="Genomic_DNA"/>
</dbReference>